<dbReference type="Proteomes" id="UP001362999">
    <property type="component" value="Unassembled WGS sequence"/>
</dbReference>
<keyword evidence="3" id="KW-0732">Signal</keyword>
<evidence type="ECO:0000256" key="1">
    <source>
        <dbReference type="SAM" id="MobiDB-lite"/>
    </source>
</evidence>
<dbReference type="AlphaFoldDB" id="A0AAV9ZM35"/>
<organism evidence="4 5">
    <name type="scientific">Favolaschia claudopus</name>
    <dbReference type="NCBI Taxonomy" id="2862362"/>
    <lineage>
        <taxon>Eukaryota</taxon>
        <taxon>Fungi</taxon>
        <taxon>Dikarya</taxon>
        <taxon>Basidiomycota</taxon>
        <taxon>Agaricomycotina</taxon>
        <taxon>Agaricomycetes</taxon>
        <taxon>Agaricomycetidae</taxon>
        <taxon>Agaricales</taxon>
        <taxon>Marasmiineae</taxon>
        <taxon>Mycenaceae</taxon>
        <taxon>Favolaschia</taxon>
    </lineage>
</organism>
<accession>A0AAV9ZM35</accession>
<protein>
    <submittedName>
        <fullName evidence="4">Uncharacterized protein</fullName>
    </submittedName>
</protein>
<evidence type="ECO:0000313" key="4">
    <source>
        <dbReference type="EMBL" id="KAK6987477.1"/>
    </source>
</evidence>
<keyword evidence="2" id="KW-0812">Transmembrane</keyword>
<keyword evidence="2" id="KW-1133">Transmembrane helix</keyword>
<feature type="compositionally biased region" description="Polar residues" evidence="1">
    <location>
        <begin position="38"/>
        <end position="52"/>
    </location>
</feature>
<reference evidence="4 5" key="1">
    <citation type="journal article" date="2024" name="J Genomics">
        <title>Draft genome sequencing and assembly of Favolaschia claudopus CIRM-BRFM 2984 isolated from oak limbs.</title>
        <authorList>
            <person name="Navarro D."/>
            <person name="Drula E."/>
            <person name="Chaduli D."/>
            <person name="Cazenave R."/>
            <person name="Ahrendt S."/>
            <person name="Wang J."/>
            <person name="Lipzen A."/>
            <person name="Daum C."/>
            <person name="Barry K."/>
            <person name="Grigoriev I.V."/>
            <person name="Favel A."/>
            <person name="Rosso M.N."/>
            <person name="Martin F."/>
        </authorList>
    </citation>
    <scope>NUCLEOTIDE SEQUENCE [LARGE SCALE GENOMIC DNA]</scope>
    <source>
        <strain evidence="4 5">CIRM-BRFM 2984</strain>
    </source>
</reference>
<keyword evidence="5" id="KW-1185">Reference proteome</keyword>
<evidence type="ECO:0000313" key="5">
    <source>
        <dbReference type="Proteomes" id="UP001362999"/>
    </source>
</evidence>
<feature type="chain" id="PRO_5043877854" evidence="3">
    <location>
        <begin position="25"/>
        <end position="227"/>
    </location>
</feature>
<comment type="caution">
    <text evidence="4">The sequence shown here is derived from an EMBL/GenBank/DDBJ whole genome shotgun (WGS) entry which is preliminary data.</text>
</comment>
<evidence type="ECO:0000256" key="3">
    <source>
        <dbReference type="SAM" id="SignalP"/>
    </source>
</evidence>
<dbReference type="EMBL" id="JAWWNJ010000131">
    <property type="protein sequence ID" value="KAK6987477.1"/>
    <property type="molecule type" value="Genomic_DNA"/>
</dbReference>
<proteinExistence type="predicted"/>
<feature type="region of interest" description="Disordered" evidence="1">
    <location>
        <begin position="29"/>
        <end position="52"/>
    </location>
</feature>
<name>A0AAV9ZM35_9AGAR</name>
<feature type="transmembrane region" description="Helical" evidence="2">
    <location>
        <begin position="121"/>
        <end position="144"/>
    </location>
</feature>
<feature type="region of interest" description="Disordered" evidence="1">
    <location>
        <begin position="197"/>
        <end position="227"/>
    </location>
</feature>
<keyword evidence="2" id="KW-0472">Membrane</keyword>
<feature type="signal peptide" evidence="3">
    <location>
        <begin position="1"/>
        <end position="24"/>
    </location>
</feature>
<evidence type="ECO:0000256" key="2">
    <source>
        <dbReference type="SAM" id="Phobius"/>
    </source>
</evidence>
<gene>
    <name evidence="4" type="ORF">R3P38DRAFT_330057</name>
</gene>
<sequence length="227" mass="23554">MQLLQIRLVAVAIYGWTLLVSGHAARRGEPNRDPFGGLNSTQVNNATNTSDPTAPPISFSSGFINASSISSSAVSFSSAAPSNFLTTSALPSASASESDPTATIISVSSDSTSTNNSTVTAIAASVGASIAASLVVFGGVLFCIRTRPPRSSSSKSKQSTSTLETETTALAWRLTSLETEATALRERVARLEARGRRSREGAVVYADEKDDGMGAGRAKDCPPTYVD</sequence>